<accession>A0A0B7JQZ8</accession>
<dbReference type="EMBL" id="CDPU01000007">
    <property type="protein sequence ID" value="CEO47394.1"/>
    <property type="molecule type" value="Genomic_DNA"/>
</dbReference>
<gene>
    <name evidence="2" type="ORF">BN869_000003449_1</name>
</gene>
<protein>
    <submittedName>
        <fullName evidence="2">Uncharacterized protein</fullName>
    </submittedName>
</protein>
<sequence length="153" mass="15994">MFKAAPQAQAAPTERVAFYSAPPAPPTGFASIGSTHPASFGGAPPPAPLTSATYVPSGSSFGGSVGDPGSSGNDDFLSRRLSAPLLSRKKKKNPDVLSTVCAVVFLRVRLAGEKEAWEMIASKAVSWLEEQLGSEEEITKWELVLEGLFAGSN</sequence>
<proteinExistence type="predicted"/>
<feature type="region of interest" description="Disordered" evidence="1">
    <location>
        <begin position="30"/>
        <end position="55"/>
    </location>
</feature>
<dbReference type="AlphaFoldDB" id="A0A0B7JQZ8"/>
<organism evidence="2">
    <name type="scientific">Bionectria ochroleuca</name>
    <name type="common">Gliocladium roseum</name>
    <dbReference type="NCBI Taxonomy" id="29856"/>
    <lineage>
        <taxon>Eukaryota</taxon>
        <taxon>Fungi</taxon>
        <taxon>Dikarya</taxon>
        <taxon>Ascomycota</taxon>
        <taxon>Pezizomycotina</taxon>
        <taxon>Sordariomycetes</taxon>
        <taxon>Hypocreomycetidae</taxon>
        <taxon>Hypocreales</taxon>
        <taxon>Bionectriaceae</taxon>
        <taxon>Clonostachys</taxon>
    </lineage>
</organism>
<reference evidence="2" key="1">
    <citation type="submission" date="2015-01" db="EMBL/GenBank/DDBJ databases">
        <authorList>
            <person name="Durling Mikael"/>
        </authorList>
    </citation>
    <scope>NUCLEOTIDE SEQUENCE</scope>
</reference>
<evidence type="ECO:0000256" key="1">
    <source>
        <dbReference type="SAM" id="MobiDB-lite"/>
    </source>
</evidence>
<evidence type="ECO:0000313" key="2">
    <source>
        <dbReference type="EMBL" id="CEO47394.1"/>
    </source>
</evidence>
<name>A0A0B7JQZ8_BIOOC</name>